<reference evidence="1" key="2">
    <citation type="journal article" date="2015" name="Data Brief">
        <title>Shoot transcriptome of the giant reed, Arundo donax.</title>
        <authorList>
            <person name="Barrero R.A."/>
            <person name="Guerrero F.D."/>
            <person name="Moolhuijzen P."/>
            <person name="Goolsby J.A."/>
            <person name="Tidwell J."/>
            <person name="Bellgard S.E."/>
            <person name="Bellgard M.I."/>
        </authorList>
    </citation>
    <scope>NUCLEOTIDE SEQUENCE</scope>
    <source>
        <tissue evidence="1">Shoot tissue taken approximately 20 cm above the soil surface</tissue>
    </source>
</reference>
<organism evidence="1">
    <name type="scientific">Arundo donax</name>
    <name type="common">Giant reed</name>
    <name type="synonym">Donax arundinaceus</name>
    <dbReference type="NCBI Taxonomy" id="35708"/>
    <lineage>
        <taxon>Eukaryota</taxon>
        <taxon>Viridiplantae</taxon>
        <taxon>Streptophyta</taxon>
        <taxon>Embryophyta</taxon>
        <taxon>Tracheophyta</taxon>
        <taxon>Spermatophyta</taxon>
        <taxon>Magnoliopsida</taxon>
        <taxon>Liliopsida</taxon>
        <taxon>Poales</taxon>
        <taxon>Poaceae</taxon>
        <taxon>PACMAD clade</taxon>
        <taxon>Arundinoideae</taxon>
        <taxon>Arundineae</taxon>
        <taxon>Arundo</taxon>
    </lineage>
</organism>
<name>A0A0A9EZG6_ARUDO</name>
<accession>A0A0A9EZG6</accession>
<dbReference type="EMBL" id="GBRH01196463">
    <property type="protein sequence ID" value="JAE01433.1"/>
    <property type="molecule type" value="Transcribed_RNA"/>
</dbReference>
<proteinExistence type="predicted"/>
<evidence type="ECO:0000313" key="1">
    <source>
        <dbReference type="EMBL" id="JAE01433.1"/>
    </source>
</evidence>
<sequence>MGEPDGFYFIQVVAALRYRLLLIGMAQSML</sequence>
<dbReference type="AlphaFoldDB" id="A0A0A9EZG6"/>
<protein>
    <submittedName>
        <fullName evidence="1">Uncharacterized protein</fullName>
    </submittedName>
</protein>
<reference evidence="1" key="1">
    <citation type="submission" date="2014-09" db="EMBL/GenBank/DDBJ databases">
        <authorList>
            <person name="Magalhaes I.L.F."/>
            <person name="Oliveira U."/>
            <person name="Santos F.R."/>
            <person name="Vidigal T.H.D.A."/>
            <person name="Brescovit A.D."/>
            <person name="Santos A.J."/>
        </authorList>
    </citation>
    <scope>NUCLEOTIDE SEQUENCE</scope>
    <source>
        <tissue evidence="1">Shoot tissue taken approximately 20 cm above the soil surface</tissue>
    </source>
</reference>